<protein>
    <recommendedName>
        <fullName evidence="3">BTB domain-containing protein</fullName>
    </recommendedName>
</protein>
<accession>A0A139I2S9</accession>
<dbReference type="Gene3D" id="3.30.710.10">
    <property type="entry name" value="Potassium Channel Kv1.1, Chain A"/>
    <property type="match status" value="1"/>
</dbReference>
<dbReference type="EMBL" id="LFZO01000386">
    <property type="protein sequence ID" value="KXT08991.1"/>
    <property type="molecule type" value="Genomic_DNA"/>
</dbReference>
<dbReference type="Proteomes" id="UP000073492">
    <property type="component" value="Unassembled WGS sequence"/>
</dbReference>
<proteinExistence type="predicted"/>
<dbReference type="PANTHER" id="PTHR47843">
    <property type="entry name" value="BTB DOMAIN-CONTAINING PROTEIN-RELATED"/>
    <property type="match status" value="1"/>
</dbReference>
<dbReference type="OrthoDB" id="194443at2759"/>
<gene>
    <name evidence="1" type="ORF">AC579_70</name>
</gene>
<name>A0A139I2S9_9PEZI</name>
<keyword evidence="2" id="KW-1185">Reference proteome</keyword>
<dbReference type="AlphaFoldDB" id="A0A139I2S9"/>
<dbReference type="EMBL" id="LFZO01000386">
    <property type="protein sequence ID" value="KXT08992.1"/>
    <property type="molecule type" value="Genomic_DNA"/>
</dbReference>
<evidence type="ECO:0000313" key="2">
    <source>
        <dbReference type="Proteomes" id="UP000073492"/>
    </source>
</evidence>
<comment type="caution">
    <text evidence="1">The sequence shown here is derived from an EMBL/GenBank/DDBJ whole genome shotgun (WGS) entry which is preliminary data.</text>
</comment>
<sequence length="426" mass="49045">MEDSEQRMSDLMKKLQKDRLITITIGKNNKPIQIQQETLEAASTWFTAALRHHTFVEGQNAKLNFPDDCHDVWSLFVYWMINHDFAVYVKNEESLKLAQQCWIFGDKYDIKRFQNEAMLKIICYFDGTNIHPWSQERINATLEFCPSGSPLGRVVAEEVAQCIHSGHMTWDMTYPATTQHIRSRSKTEQGMADSKQHVTKSLQTQDQLSKITIGIDGSPPIYIQQRTLESVAPWLENALMRDTFIEGQTGALHFPVDDQEAWQVLVYWIMTREVAIELTGTMKERARSCILCAKCWVLGDKYDIPVFQNGVMAILLSHFLPEYTHQLPRKALNQILKACPPDSKLAEHFAFAIVEEMEFKRIDWPELRSMDVGHIWSSFCKAQEDLDCGEGYRSHDFKAPTFKQSRGGRFMVGDKVMAGVQNKEHV</sequence>
<dbReference type="InterPro" id="IPR011333">
    <property type="entry name" value="SKP1/BTB/POZ_sf"/>
</dbReference>
<evidence type="ECO:0008006" key="3">
    <source>
        <dbReference type="Google" id="ProtNLM"/>
    </source>
</evidence>
<evidence type="ECO:0000313" key="1">
    <source>
        <dbReference type="EMBL" id="KXT08991.1"/>
    </source>
</evidence>
<reference evidence="1 2" key="1">
    <citation type="submission" date="2015-07" db="EMBL/GenBank/DDBJ databases">
        <title>Comparative genomics of the Sigatoka disease complex on banana suggests a link between parallel evolutionary changes in Pseudocercospora fijiensis and Pseudocercospora eumusae and increased virulence on the banana host.</title>
        <authorList>
            <person name="Chang T.-C."/>
            <person name="Salvucci A."/>
            <person name="Crous P.W."/>
            <person name="Stergiopoulos I."/>
        </authorList>
    </citation>
    <scope>NUCLEOTIDE SEQUENCE [LARGE SCALE GENOMIC DNA]</scope>
    <source>
        <strain evidence="1 2">CBS 116634</strain>
    </source>
</reference>
<organism evidence="1 2">
    <name type="scientific">Pseudocercospora musae</name>
    <dbReference type="NCBI Taxonomy" id="113226"/>
    <lineage>
        <taxon>Eukaryota</taxon>
        <taxon>Fungi</taxon>
        <taxon>Dikarya</taxon>
        <taxon>Ascomycota</taxon>
        <taxon>Pezizomycotina</taxon>
        <taxon>Dothideomycetes</taxon>
        <taxon>Dothideomycetidae</taxon>
        <taxon>Mycosphaerellales</taxon>
        <taxon>Mycosphaerellaceae</taxon>
        <taxon>Pseudocercospora</taxon>
    </lineage>
</organism>
<dbReference type="PANTHER" id="PTHR47843:SF3">
    <property type="entry name" value="BTB DOMAIN-CONTAINING PROTEIN"/>
    <property type="match status" value="1"/>
</dbReference>
<dbReference type="STRING" id="113226.A0A139I2S9"/>